<accession>A0AB73T2B4</accession>
<dbReference type="PROSITE" id="PS50928">
    <property type="entry name" value="ABC_TM1"/>
    <property type="match status" value="1"/>
</dbReference>
<feature type="transmembrane region" description="Helical" evidence="7">
    <location>
        <begin position="21"/>
        <end position="42"/>
    </location>
</feature>
<dbReference type="SUPFAM" id="SSF161098">
    <property type="entry name" value="MetI-like"/>
    <property type="match status" value="1"/>
</dbReference>
<evidence type="ECO:0000256" key="3">
    <source>
        <dbReference type="ARBA" id="ARBA00022475"/>
    </source>
</evidence>
<proteinExistence type="inferred from homology"/>
<comment type="caution">
    <text evidence="9">The sequence shown here is derived from an EMBL/GenBank/DDBJ whole genome shotgun (WGS) entry which is preliminary data.</text>
</comment>
<keyword evidence="2 7" id="KW-0813">Transport</keyword>
<dbReference type="PANTHER" id="PTHR43744">
    <property type="entry name" value="ABC TRANSPORTER PERMEASE PROTEIN MG189-RELATED-RELATED"/>
    <property type="match status" value="1"/>
</dbReference>
<evidence type="ECO:0000256" key="4">
    <source>
        <dbReference type="ARBA" id="ARBA00022692"/>
    </source>
</evidence>
<evidence type="ECO:0000259" key="8">
    <source>
        <dbReference type="PROSITE" id="PS50928"/>
    </source>
</evidence>
<comment type="subcellular location">
    <subcellularLocation>
        <location evidence="1 7">Cell membrane</location>
        <topology evidence="1 7">Multi-pass membrane protein</topology>
    </subcellularLocation>
</comment>
<feature type="transmembrane region" description="Helical" evidence="7">
    <location>
        <begin position="80"/>
        <end position="104"/>
    </location>
</feature>
<name>A0AB73T2B4_9FIRM</name>
<organism evidence="9 10">
    <name type="scientific">Murimonas intestini</name>
    <dbReference type="NCBI Taxonomy" id="1337051"/>
    <lineage>
        <taxon>Bacteria</taxon>
        <taxon>Bacillati</taxon>
        <taxon>Bacillota</taxon>
        <taxon>Clostridia</taxon>
        <taxon>Lachnospirales</taxon>
        <taxon>Lachnospiraceae</taxon>
        <taxon>Murimonas</taxon>
    </lineage>
</organism>
<evidence type="ECO:0000256" key="7">
    <source>
        <dbReference type="RuleBase" id="RU363032"/>
    </source>
</evidence>
<keyword evidence="5 7" id="KW-1133">Transmembrane helix</keyword>
<keyword evidence="3" id="KW-1003">Cell membrane</keyword>
<dbReference type="InterPro" id="IPR000515">
    <property type="entry name" value="MetI-like"/>
</dbReference>
<evidence type="ECO:0000256" key="2">
    <source>
        <dbReference type="ARBA" id="ARBA00022448"/>
    </source>
</evidence>
<keyword evidence="6 7" id="KW-0472">Membrane</keyword>
<dbReference type="GO" id="GO:0005886">
    <property type="term" value="C:plasma membrane"/>
    <property type="evidence" value="ECO:0007669"/>
    <property type="project" value="UniProtKB-SubCell"/>
</dbReference>
<sequence>MSTNTAAVYSVQKKKVKVFPIACRVILISLILIWIYPVLFSLQTSFKTLDEFFANIWALPHTIGLDNFAKAFTKGHIGEYFINSVVIAVVSLVSIEVISVMAAYSLARLRIPHTGAIIMLCFAIQLLPTETIIIPLYMMMSKLGLLGARYLPIILAYVGWSVPGTTVILKNFFDTIPKELLEAARIDGSGEIRNLFKIVLPLMKGALSTCIVMNFTFVWGELMWAKTATLTTVKGLPLTVGLMNFKGEFGTDWPLMCAAICMIVIPLYLVFLFLQKYFVSSLTAGSVKG</sequence>
<keyword evidence="10" id="KW-1185">Reference proteome</keyword>
<feature type="transmembrane region" description="Helical" evidence="7">
    <location>
        <begin position="150"/>
        <end position="173"/>
    </location>
</feature>
<dbReference type="Gene3D" id="1.10.3720.10">
    <property type="entry name" value="MetI-like"/>
    <property type="match status" value="1"/>
</dbReference>
<dbReference type="AlphaFoldDB" id="A0AB73T2B4"/>
<evidence type="ECO:0000313" key="10">
    <source>
        <dbReference type="Proteomes" id="UP000245412"/>
    </source>
</evidence>
<evidence type="ECO:0000256" key="6">
    <source>
        <dbReference type="ARBA" id="ARBA00023136"/>
    </source>
</evidence>
<dbReference type="InterPro" id="IPR035906">
    <property type="entry name" value="MetI-like_sf"/>
</dbReference>
<dbReference type="PANTHER" id="PTHR43744:SF8">
    <property type="entry name" value="SN-GLYCEROL-3-PHOSPHATE TRANSPORT SYSTEM PERMEASE PROTEIN UGPE"/>
    <property type="match status" value="1"/>
</dbReference>
<evidence type="ECO:0000313" key="9">
    <source>
        <dbReference type="EMBL" id="PWJ74270.1"/>
    </source>
</evidence>
<dbReference type="Proteomes" id="UP000245412">
    <property type="component" value="Unassembled WGS sequence"/>
</dbReference>
<comment type="similarity">
    <text evidence="7">Belongs to the binding-protein-dependent transport system permease family.</text>
</comment>
<reference evidence="9 10" key="1">
    <citation type="submission" date="2018-05" db="EMBL/GenBank/DDBJ databases">
        <authorList>
            <person name="Goeker M."/>
            <person name="Huntemann M."/>
            <person name="Clum A."/>
            <person name="Pillay M."/>
            <person name="Palaniappan K."/>
            <person name="Varghese N."/>
            <person name="Mikhailova N."/>
            <person name="Stamatis D."/>
            <person name="Reddy T."/>
            <person name="Daum C."/>
            <person name="Shapiro N."/>
            <person name="Ivanova N."/>
            <person name="Kyrpides N."/>
            <person name="Woyke T."/>
        </authorList>
    </citation>
    <scope>NUCLEOTIDE SEQUENCE [LARGE SCALE GENOMIC DNA]</scope>
    <source>
        <strain evidence="9 10">DSM 26524</strain>
    </source>
</reference>
<feature type="transmembrane region" description="Helical" evidence="7">
    <location>
        <begin position="116"/>
        <end position="138"/>
    </location>
</feature>
<dbReference type="CDD" id="cd06261">
    <property type="entry name" value="TM_PBP2"/>
    <property type="match status" value="1"/>
</dbReference>
<evidence type="ECO:0000256" key="1">
    <source>
        <dbReference type="ARBA" id="ARBA00004651"/>
    </source>
</evidence>
<dbReference type="Pfam" id="PF00528">
    <property type="entry name" value="BPD_transp_1"/>
    <property type="match status" value="1"/>
</dbReference>
<evidence type="ECO:0000256" key="5">
    <source>
        <dbReference type="ARBA" id="ARBA00022989"/>
    </source>
</evidence>
<feature type="transmembrane region" description="Helical" evidence="7">
    <location>
        <begin position="194"/>
        <end position="219"/>
    </location>
</feature>
<dbReference type="RefSeq" id="WP_109747163.1">
    <property type="nucleotide sequence ID" value="NZ_CABJAT010000003.1"/>
</dbReference>
<feature type="transmembrane region" description="Helical" evidence="7">
    <location>
        <begin position="253"/>
        <end position="274"/>
    </location>
</feature>
<keyword evidence="4 7" id="KW-0812">Transmembrane</keyword>
<feature type="domain" description="ABC transmembrane type-1" evidence="8">
    <location>
        <begin position="81"/>
        <end position="274"/>
    </location>
</feature>
<dbReference type="EMBL" id="QGGY01000009">
    <property type="protein sequence ID" value="PWJ74270.1"/>
    <property type="molecule type" value="Genomic_DNA"/>
</dbReference>
<protein>
    <submittedName>
        <fullName evidence="9">Carbohydrate ABC transporter membrane protein 2 (CUT1 family)</fullName>
    </submittedName>
</protein>
<dbReference type="GO" id="GO:0055085">
    <property type="term" value="P:transmembrane transport"/>
    <property type="evidence" value="ECO:0007669"/>
    <property type="project" value="InterPro"/>
</dbReference>
<gene>
    <name evidence="9" type="ORF">C7383_1095</name>
</gene>